<organism evidence="9 10">
    <name type="scientific">Acidaminococcus fermentans</name>
    <dbReference type="NCBI Taxonomy" id="905"/>
    <lineage>
        <taxon>Bacteria</taxon>
        <taxon>Bacillati</taxon>
        <taxon>Bacillota</taxon>
        <taxon>Negativicutes</taxon>
        <taxon>Acidaminococcales</taxon>
        <taxon>Acidaminococcaceae</taxon>
        <taxon>Acidaminococcus</taxon>
    </lineage>
</organism>
<evidence type="ECO:0000256" key="7">
    <source>
        <dbReference type="HAMAP-Rule" id="MF_00523"/>
    </source>
</evidence>
<dbReference type="GO" id="GO:0016410">
    <property type="term" value="F:N-acyltransferase activity"/>
    <property type="evidence" value="ECO:0007669"/>
    <property type="project" value="InterPro"/>
</dbReference>
<evidence type="ECO:0000256" key="5">
    <source>
        <dbReference type="ARBA" id="ARBA00023098"/>
    </source>
</evidence>
<comment type="catalytic activity">
    <reaction evidence="7">
        <text>a UDP-3-O-[(3R)-3-hydroxyacyl]-alpha-D-glucosamine + a (3R)-hydroxyacyl-[ACP] = a UDP-2-N,3-O-bis[(3R)-3-hydroxyacyl]-alpha-D-glucosamine + holo-[ACP] + H(+)</text>
        <dbReference type="Rhea" id="RHEA:53836"/>
        <dbReference type="Rhea" id="RHEA-COMP:9685"/>
        <dbReference type="Rhea" id="RHEA-COMP:9945"/>
        <dbReference type="ChEBI" id="CHEBI:15378"/>
        <dbReference type="ChEBI" id="CHEBI:64479"/>
        <dbReference type="ChEBI" id="CHEBI:78827"/>
        <dbReference type="ChEBI" id="CHEBI:137740"/>
        <dbReference type="ChEBI" id="CHEBI:137748"/>
        <dbReference type="EC" id="2.3.1.191"/>
    </reaction>
</comment>
<keyword evidence="5 7" id="KW-0443">Lipid metabolism</keyword>
<dbReference type="GO" id="GO:0016020">
    <property type="term" value="C:membrane"/>
    <property type="evidence" value="ECO:0007669"/>
    <property type="project" value="GOC"/>
</dbReference>
<keyword evidence="3 7" id="KW-0808">Transferase</keyword>
<evidence type="ECO:0000313" key="9">
    <source>
        <dbReference type="EMBL" id="SDW99250.1"/>
    </source>
</evidence>
<evidence type="ECO:0000256" key="4">
    <source>
        <dbReference type="ARBA" id="ARBA00022737"/>
    </source>
</evidence>
<dbReference type="InterPro" id="IPR011004">
    <property type="entry name" value="Trimer_LpxA-like_sf"/>
</dbReference>
<dbReference type="Pfam" id="PF00132">
    <property type="entry name" value="Hexapep"/>
    <property type="match status" value="2"/>
</dbReference>
<evidence type="ECO:0000256" key="1">
    <source>
        <dbReference type="ARBA" id="ARBA00022516"/>
    </source>
</evidence>
<dbReference type="RefSeq" id="WP_012939032.1">
    <property type="nucleotide sequence ID" value="NZ_CALAKB010000002.1"/>
</dbReference>
<dbReference type="SUPFAM" id="SSF51161">
    <property type="entry name" value="Trimeric LpxA-like enzymes"/>
    <property type="match status" value="1"/>
</dbReference>
<dbReference type="UniPathway" id="UPA00973"/>
<name>A0A1H2Y2G9_ACIFE</name>
<dbReference type="InterPro" id="IPR020573">
    <property type="entry name" value="UDP_GlcNAc_AcTrfase_non-rep"/>
</dbReference>
<accession>A0A1H2Y2G9</accession>
<keyword evidence="1 7" id="KW-0444">Lipid biosynthesis</keyword>
<dbReference type="EC" id="2.3.1.191" evidence="7"/>
<gene>
    <name evidence="7" type="primary">lpxD</name>
    <name evidence="9" type="ORF">SAMN05216495_11028</name>
</gene>
<dbReference type="Proteomes" id="UP000182379">
    <property type="component" value="Unassembled WGS sequence"/>
</dbReference>
<evidence type="ECO:0000259" key="8">
    <source>
        <dbReference type="Pfam" id="PF04613"/>
    </source>
</evidence>
<dbReference type="Gene3D" id="2.160.10.10">
    <property type="entry name" value="Hexapeptide repeat proteins"/>
    <property type="match status" value="1"/>
</dbReference>
<dbReference type="NCBIfam" id="TIGR01853">
    <property type="entry name" value="lipid_A_lpxD"/>
    <property type="match status" value="1"/>
</dbReference>
<comment type="subunit">
    <text evidence="7">Homotrimer.</text>
</comment>
<dbReference type="OMA" id="PAMEIHE"/>
<evidence type="ECO:0000256" key="2">
    <source>
        <dbReference type="ARBA" id="ARBA00022556"/>
    </source>
</evidence>
<dbReference type="Gene3D" id="3.40.1390.10">
    <property type="entry name" value="MurE/MurF, N-terminal domain"/>
    <property type="match status" value="1"/>
</dbReference>
<evidence type="ECO:0000256" key="3">
    <source>
        <dbReference type="ARBA" id="ARBA00022679"/>
    </source>
</evidence>
<reference evidence="9 10" key="1">
    <citation type="submission" date="2016-10" db="EMBL/GenBank/DDBJ databases">
        <authorList>
            <person name="Varghese N."/>
            <person name="Submissions S."/>
        </authorList>
    </citation>
    <scope>NUCLEOTIDE SEQUENCE [LARGE SCALE GENOMIC DNA]</scope>
    <source>
        <strain evidence="9 10">WCC6</strain>
    </source>
</reference>
<dbReference type="HAMAP" id="MF_00523">
    <property type="entry name" value="LpxD"/>
    <property type="match status" value="1"/>
</dbReference>
<dbReference type="EMBL" id="FNOP01000010">
    <property type="protein sequence ID" value="SDW99250.1"/>
    <property type="molecule type" value="Genomic_DNA"/>
</dbReference>
<dbReference type="InterPro" id="IPR001451">
    <property type="entry name" value="Hexapep"/>
</dbReference>
<dbReference type="AlphaFoldDB" id="A0A1H2Y2G9"/>
<evidence type="ECO:0000313" key="10">
    <source>
        <dbReference type="Proteomes" id="UP000182379"/>
    </source>
</evidence>
<dbReference type="InterPro" id="IPR007691">
    <property type="entry name" value="LpxD"/>
</dbReference>
<comment type="pathway">
    <text evidence="7">Bacterial outer membrane biogenesis; LPS lipid A biosynthesis.</text>
</comment>
<sequence>MEKTLQELATLLKGEILQGDPGMVLKGVNGLEEAQNDQISFAVPPYLEVAGQSRAGAIMIPRGAEFKGQQAVLAVENPRAAFAVLLQLFRPPEAVKKGISQYAFIHPSAKVGKNVAILPFAYVAEDAEIGDNTVIYPHVYVGRHVKIGSDCTLYSNVTVREDCIVGDRVILQAGCVIGGDGFGYITANGKHTKVLQTGNVVLGDDVEIGCNTCIDRATVDSTVIGKGTKIDNLVHVGHNDIIGENCILVAHVGISGSVTIGNNCTFGGQAATAGHLKIGSNCTFAGRTGIISDVPDNVVWAGFPAQPHVDWLRQTANERKLGTMLKRLRQLEKTVEQLEKGKKEEP</sequence>
<dbReference type="NCBIfam" id="NF002060">
    <property type="entry name" value="PRK00892.1"/>
    <property type="match status" value="1"/>
</dbReference>
<dbReference type="CDD" id="cd03352">
    <property type="entry name" value="LbH_LpxD"/>
    <property type="match status" value="1"/>
</dbReference>
<dbReference type="GeneID" id="78335383"/>
<keyword evidence="2 7" id="KW-0441">Lipid A biosynthesis</keyword>
<dbReference type="Pfam" id="PF04613">
    <property type="entry name" value="LpxD"/>
    <property type="match status" value="1"/>
</dbReference>
<keyword evidence="6 7" id="KW-0012">Acyltransferase</keyword>
<feature type="active site" description="Proton acceptor" evidence="7">
    <location>
        <position position="238"/>
    </location>
</feature>
<protein>
    <recommendedName>
        <fullName evidence="7">UDP-3-O-acylglucosamine N-acyltransferase</fullName>
        <ecNumber evidence="7">2.3.1.191</ecNumber>
    </recommendedName>
</protein>
<comment type="similarity">
    <text evidence="7">Belongs to the transferase hexapeptide repeat family. LpxD subfamily.</text>
</comment>
<comment type="caution">
    <text evidence="9">The sequence shown here is derived from an EMBL/GenBank/DDBJ whole genome shotgun (WGS) entry which is preliminary data.</text>
</comment>
<dbReference type="PANTHER" id="PTHR43378">
    <property type="entry name" value="UDP-3-O-ACYLGLUCOSAMINE N-ACYLTRANSFERASE"/>
    <property type="match status" value="1"/>
</dbReference>
<dbReference type="PANTHER" id="PTHR43378:SF2">
    <property type="entry name" value="UDP-3-O-ACYLGLUCOSAMINE N-ACYLTRANSFERASE 1, MITOCHONDRIAL-RELATED"/>
    <property type="match status" value="1"/>
</dbReference>
<comment type="function">
    <text evidence="7">Catalyzes the N-acylation of UDP-3-O-acylglucosamine using 3-hydroxyacyl-ACP as the acyl donor. Is involved in the biosynthesis of lipid A, a phosphorylated glycolipid that anchors the lipopolysaccharide to the outer membrane of the cell.</text>
</comment>
<dbReference type="GO" id="GO:0103118">
    <property type="term" value="F:UDP-3-O-[(3R)-3-hydroxyacyl]-glucosamine N-acyltransferase activity"/>
    <property type="evidence" value="ECO:0007669"/>
    <property type="project" value="UniProtKB-EC"/>
</dbReference>
<feature type="domain" description="UDP-3-O-[3-hydroxymyristoyl] glucosamine N-acyltransferase non-repeat region" evidence="8">
    <location>
        <begin position="25"/>
        <end position="88"/>
    </location>
</feature>
<evidence type="ECO:0000256" key="6">
    <source>
        <dbReference type="ARBA" id="ARBA00023315"/>
    </source>
</evidence>
<dbReference type="GO" id="GO:0009245">
    <property type="term" value="P:lipid A biosynthetic process"/>
    <property type="evidence" value="ECO:0007669"/>
    <property type="project" value="UniProtKB-UniRule"/>
</dbReference>
<keyword evidence="4 7" id="KW-0677">Repeat</keyword>
<proteinExistence type="inferred from homology"/>